<accession>H9UIL8</accession>
<feature type="transmembrane region" description="Helical" evidence="1">
    <location>
        <begin position="181"/>
        <end position="203"/>
    </location>
</feature>
<keyword evidence="3" id="KW-1185">Reference proteome</keyword>
<feature type="transmembrane region" description="Helical" evidence="1">
    <location>
        <begin position="12"/>
        <end position="35"/>
    </location>
</feature>
<keyword evidence="1" id="KW-0812">Transmembrane</keyword>
<feature type="transmembrane region" description="Helical" evidence="1">
    <location>
        <begin position="215"/>
        <end position="233"/>
    </location>
</feature>
<keyword evidence="1" id="KW-1133">Transmembrane helix</keyword>
<dbReference type="KEGG" id="sfc:Spiaf_1286"/>
<dbReference type="InterPro" id="IPR007354">
    <property type="entry name" value="CruF-like"/>
</dbReference>
<evidence type="ECO:0000313" key="3">
    <source>
        <dbReference type="Proteomes" id="UP000007383"/>
    </source>
</evidence>
<proteinExistence type="predicted"/>
<gene>
    <name evidence="2" type="ordered locus">Spiaf_1286</name>
</gene>
<dbReference type="Proteomes" id="UP000007383">
    <property type="component" value="Chromosome"/>
</dbReference>
<name>H9UIL8_SPIAZ</name>
<dbReference type="PANTHER" id="PTHR39419:SF1">
    <property type="entry name" value="SLL0814 PROTEIN"/>
    <property type="match status" value="1"/>
</dbReference>
<feature type="transmembrane region" description="Helical" evidence="1">
    <location>
        <begin position="47"/>
        <end position="68"/>
    </location>
</feature>
<dbReference type="Pfam" id="PF04240">
    <property type="entry name" value="Caroten_synth"/>
    <property type="match status" value="1"/>
</dbReference>
<organism evidence="2 3">
    <name type="scientific">Spirochaeta africana (strain ATCC 700263 / DSM 8902 / Z-7692)</name>
    <dbReference type="NCBI Taxonomy" id="889378"/>
    <lineage>
        <taxon>Bacteria</taxon>
        <taxon>Pseudomonadati</taxon>
        <taxon>Spirochaetota</taxon>
        <taxon>Spirochaetia</taxon>
        <taxon>Spirochaetales</taxon>
        <taxon>Spirochaetaceae</taxon>
        <taxon>Spirochaeta</taxon>
    </lineage>
</organism>
<sequence length="258" mass="28088">MTHPIAWLMQTFALLSPVGQGILLLWILGMIAVPILKWTLGSGAERIGITIGVLLQIALVLSILLPVWGVGRTLAAWIAVSGLGWLSEVIGSRTGIPYGPYHYTTVLQPQVMRVPVIIPLAWMMMMPPAWAIGHAASAALGVPGSAVFMIILSALAFTAWDLYLDPQMVHWDFWRWERKGLYFGIPLINYLGWFLVAAAITALVGPSAIPAPPLLLVYFLTWILQAIAQLAFWRLVGPGIFGLLGMGVMAVLAWMGIP</sequence>
<dbReference type="HOGENOM" id="CLU_058217_0_0_12"/>
<feature type="transmembrane region" description="Helical" evidence="1">
    <location>
        <begin position="240"/>
        <end position="257"/>
    </location>
</feature>
<protein>
    <submittedName>
        <fullName evidence="2">Putative membrane protein</fullName>
    </submittedName>
</protein>
<feature type="transmembrane region" description="Helical" evidence="1">
    <location>
        <begin position="111"/>
        <end position="132"/>
    </location>
</feature>
<evidence type="ECO:0000313" key="2">
    <source>
        <dbReference type="EMBL" id="AFG37361.1"/>
    </source>
</evidence>
<keyword evidence="1" id="KW-0472">Membrane</keyword>
<dbReference type="PANTHER" id="PTHR39419">
    <property type="entry name" value="SLL0814 PROTEIN"/>
    <property type="match status" value="1"/>
</dbReference>
<dbReference type="AlphaFoldDB" id="H9UIL8"/>
<reference evidence="3" key="1">
    <citation type="journal article" date="2013" name="Stand. Genomic Sci.">
        <title>Complete genome sequence of the halophilic bacterium Spirochaeta africana type strain (Z-7692(T)) from the alkaline Lake Magadi in the East African Rift.</title>
        <authorList>
            <person name="Liolos K."/>
            <person name="Abt B."/>
            <person name="Scheuner C."/>
            <person name="Teshima H."/>
            <person name="Held B."/>
            <person name="Lapidus A."/>
            <person name="Nolan M."/>
            <person name="Lucas S."/>
            <person name="Deshpande S."/>
            <person name="Cheng J.F."/>
            <person name="Tapia R."/>
            <person name="Goodwin L.A."/>
            <person name="Pitluck S."/>
            <person name="Pagani I."/>
            <person name="Ivanova N."/>
            <person name="Mavromatis K."/>
            <person name="Mikhailova N."/>
            <person name="Huntemann M."/>
            <person name="Pati A."/>
            <person name="Chen A."/>
            <person name="Palaniappan K."/>
            <person name="Land M."/>
            <person name="Rohde M."/>
            <person name="Tindall B.J."/>
            <person name="Detter J.C."/>
            <person name="Goker M."/>
            <person name="Bristow J."/>
            <person name="Eisen J.A."/>
            <person name="Markowitz V."/>
            <person name="Hugenholtz P."/>
            <person name="Woyke T."/>
            <person name="Klenk H.P."/>
            <person name="Kyrpides N.C."/>
        </authorList>
    </citation>
    <scope>NUCLEOTIDE SEQUENCE</scope>
    <source>
        <strain evidence="3">ATCC 700263 / DSM 8902 / Z-7692</strain>
    </source>
</reference>
<evidence type="ECO:0000256" key="1">
    <source>
        <dbReference type="SAM" id="Phobius"/>
    </source>
</evidence>
<dbReference type="eggNOG" id="COG2324">
    <property type="taxonomic scope" value="Bacteria"/>
</dbReference>
<dbReference type="PATRIC" id="fig|889378.3.peg.1290"/>
<dbReference type="OrthoDB" id="9811293at2"/>
<feature type="transmembrane region" description="Helical" evidence="1">
    <location>
        <begin position="138"/>
        <end position="160"/>
    </location>
</feature>
<dbReference type="STRING" id="889378.Spiaf_1286"/>
<dbReference type="EMBL" id="CP003282">
    <property type="protein sequence ID" value="AFG37361.1"/>
    <property type="molecule type" value="Genomic_DNA"/>
</dbReference>
<dbReference type="RefSeq" id="WP_014455349.1">
    <property type="nucleotide sequence ID" value="NC_017098.1"/>
</dbReference>